<proteinExistence type="predicted"/>
<dbReference type="OrthoDB" id="72441at2"/>
<keyword evidence="2" id="KW-1185">Reference proteome</keyword>
<protein>
    <submittedName>
        <fullName evidence="1">Uncharacterized protein</fullName>
    </submittedName>
</protein>
<dbReference type="AlphaFoldDB" id="A0A1W1VML4"/>
<reference evidence="1 2" key="1">
    <citation type="submission" date="2017-04" db="EMBL/GenBank/DDBJ databases">
        <authorList>
            <person name="Afonso C.L."/>
            <person name="Miller P.J."/>
            <person name="Scott M.A."/>
            <person name="Spackman E."/>
            <person name="Goraichik I."/>
            <person name="Dimitrov K.M."/>
            <person name="Suarez D.L."/>
            <person name="Swayne D.E."/>
        </authorList>
    </citation>
    <scope>NUCLEOTIDE SEQUENCE [LARGE SCALE GENOMIC DNA]</scope>
    <source>
        <strain evidence="1 2">KR-140</strain>
    </source>
</reference>
<dbReference type="RefSeq" id="WP_139806966.1">
    <property type="nucleotide sequence ID" value="NZ_FWWU01000009.1"/>
</dbReference>
<dbReference type="Proteomes" id="UP000192582">
    <property type="component" value="Unassembled WGS sequence"/>
</dbReference>
<evidence type="ECO:0000313" key="2">
    <source>
        <dbReference type="Proteomes" id="UP000192582"/>
    </source>
</evidence>
<evidence type="ECO:0000313" key="1">
    <source>
        <dbReference type="EMBL" id="SMB94194.1"/>
    </source>
</evidence>
<accession>A0A1W1VML4</accession>
<dbReference type="EMBL" id="FWWU01000009">
    <property type="protein sequence ID" value="SMB94194.1"/>
    <property type="molecule type" value="Genomic_DNA"/>
</dbReference>
<organism evidence="1 2">
    <name type="scientific">Deinococcus hopiensis KR-140</name>
    <dbReference type="NCBI Taxonomy" id="695939"/>
    <lineage>
        <taxon>Bacteria</taxon>
        <taxon>Thermotogati</taxon>
        <taxon>Deinococcota</taxon>
        <taxon>Deinococci</taxon>
        <taxon>Deinococcales</taxon>
        <taxon>Deinococcaceae</taxon>
        <taxon>Deinococcus</taxon>
    </lineage>
</organism>
<gene>
    <name evidence="1" type="ORF">SAMN00790413_02287</name>
</gene>
<dbReference type="STRING" id="695939.SAMN00790413_02287"/>
<name>A0A1W1VML4_9DEIO</name>
<sequence length="242" mass="26649">MTFPLPKGVALAVLRDVACAGALTSAAVTRQHGPRPAWKDLVPQGLLKSLLTARGEVLVLSAQGHAVLQDLGETHDRITGVERAVDRSFQNDALTLLQGLGYRVIHAHRQSGPLGHGRIVRYTIEVPPQQLAQLENDWPRSSPPPLPGQPFRESLGRPSVYATCSRGGRGRKAVQDLVERVHSYDIDTWRAPLLVFVPELAPDLRAYLRRHEAQRSKALDGHFGPGLIHGRPRYEALEVHVL</sequence>